<evidence type="ECO:0000313" key="1">
    <source>
        <dbReference type="EMBL" id="RPA90968.1"/>
    </source>
</evidence>
<gene>
    <name evidence="1" type="ORF">L873DRAFT_1820274</name>
</gene>
<sequence length="202" mass="22618">MPSELHECAEEWLREMIVDARMQGIIPQGWRGTMQISHSAEYNNFIGKYTGSVKEADLTFVPLVGPDWAKKAKFPSVVLESGWSESAVQLVRDARLWQGGSGREVRVVLQVKFYRPDQQKQIRLVLSITRARPGGHPTPVEDYVILPAPEDPKPNPSISLDEFYAGDCPPTMDPEIRVPLDLARLRVVAAQEIREGGNMPAE</sequence>
<dbReference type="Proteomes" id="UP000276215">
    <property type="component" value="Unassembled WGS sequence"/>
</dbReference>
<name>A0A3N4J1N7_9PEZI</name>
<protein>
    <submittedName>
        <fullName evidence="1">Uncharacterized protein</fullName>
    </submittedName>
</protein>
<evidence type="ECO:0000313" key="2">
    <source>
        <dbReference type="Proteomes" id="UP000276215"/>
    </source>
</evidence>
<keyword evidence="2" id="KW-1185">Reference proteome</keyword>
<dbReference type="STRING" id="1336337.A0A3N4J1N7"/>
<reference evidence="1 2" key="1">
    <citation type="journal article" date="2018" name="Nat. Ecol. Evol.">
        <title>Pezizomycetes genomes reveal the molecular basis of ectomycorrhizal truffle lifestyle.</title>
        <authorList>
            <person name="Murat C."/>
            <person name="Payen T."/>
            <person name="Noel B."/>
            <person name="Kuo A."/>
            <person name="Morin E."/>
            <person name="Chen J."/>
            <person name="Kohler A."/>
            <person name="Krizsan K."/>
            <person name="Balestrini R."/>
            <person name="Da Silva C."/>
            <person name="Montanini B."/>
            <person name="Hainaut M."/>
            <person name="Levati E."/>
            <person name="Barry K.W."/>
            <person name="Belfiori B."/>
            <person name="Cichocki N."/>
            <person name="Clum A."/>
            <person name="Dockter R.B."/>
            <person name="Fauchery L."/>
            <person name="Guy J."/>
            <person name="Iotti M."/>
            <person name="Le Tacon F."/>
            <person name="Lindquist E.A."/>
            <person name="Lipzen A."/>
            <person name="Malagnac F."/>
            <person name="Mello A."/>
            <person name="Molinier V."/>
            <person name="Miyauchi S."/>
            <person name="Poulain J."/>
            <person name="Riccioni C."/>
            <person name="Rubini A."/>
            <person name="Sitrit Y."/>
            <person name="Splivallo R."/>
            <person name="Traeger S."/>
            <person name="Wang M."/>
            <person name="Zifcakova L."/>
            <person name="Wipf D."/>
            <person name="Zambonelli A."/>
            <person name="Paolocci F."/>
            <person name="Nowrousian M."/>
            <person name="Ottonello S."/>
            <person name="Baldrian P."/>
            <person name="Spatafora J.W."/>
            <person name="Henrissat B."/>
            <person name="Nagy L.G."/>
            <person name="Aury J.M."/>
            <person name="Wincker P."/>
            <person name="Grigoriev I.V."/>
            <person name="Bonfante P."/>
            <person name="Martin F.M."/>
        </authorList>
    </citation>
    <scope>NUCLEOTIDE SEQUENCE [LARGE SCALE GENOMIC DNA]</scope>
    <source>
        <strain evidence="1 2">120613-1</strain>
    </source>
</reference>
<dbReference type="OrthoDB" id="76567at2759"/>
<proteinExistence type="predicted"/>
<organism evidence="1 2">
    <name type="scientific">Choiromyces venosus 120613-1</name>
    <dbReference type="NCBI Taxonomy" id="1336337"/>
    <lineage>
        <taxon>Eukaryota</taxon>
        <taxon>Fungi</taxon>
        <taxon>Dikarya</taxon>
        <taxon>Ascomycota</taxon>
        <taxon>Pezizomycotina</taxon>
        <taxon>Pezizomycetes</taxon>
        <taxon>Pezizales</taxon>
        <taxon>Tuberaceae</taxon>
        <taxon>Choiromyces</taxon>
    </lineage>
</organism>
<dbReference type="EMBL" id="ML120509">
    <property type="protein sequence ID" value="RPA90968.1"/>
    <property type="molecule type" value="Genomic_DNA"/>
</dbReference>
<dbReference type="AlphaFoldDB" id="A0A3N4J1N7"/>
<accession>A0A3N4J1N7</accession>